<evidence type="ECO:0000313" key="3">
    <source>
        <dbReference type="Proteomes" id="UP000800200"/>
    </source>
</evidence>
<dbReference type="Proteomes" id="UP000800200">
    <property type="component" value="Unassembled WGS sequence"/>
</dbReference>
<evidence type="ECO:0008006" key="4">
    <source>
        <dbReference type="Google" id="ProtNLM"/>
    </source>
</evidence>
<name>A0A6A6DQ56_9PEZI</name>
<organism evidence="2 3">
    <name type="scientific">Zopfia rhizophila CBS 207.26</name>
    <dbReference type="NCBI Taxonomy" id="1314779"/>
    <lineage>
        <taxon>Eukaryota</taxon>
        <taxon>Fungi</taxon>
        <taxon>Dikarya</taxon>
        <taxon>Ascomycota</taxon>
        <taxon>Pezizomycotina</taxon>
        <taxon>Dothideomycetes</taxon>
        <taxon>Dothideomycetes incertae sedis</taxon>
        <taxon>Zopfiaceae</taxon>
        <taxon>Zopfia</taxon>
    </lineage>
</organism>
<dbReference type="EMBL" id="ML994651">
    <property type="protein sequence ID" value="KAF2181717.1"/>
    <property type="molecule type" value="Genomic_DNA"/>
</dbReference>
<feature type="compositionally biased region" description="Low complexity" evidence="1">
    <location>
        <begin position="59"/>
        <end position="86"/>
    </location>
</feature>
<feature type="compositionally biased region" description="Basic and acidic residues" evidence="1">
    <location>
        <begin position="343"/>
        <end position="378"/>
    </location>
</feature>
<reference evidence="2" key="1">
    <citation type="journal article" date="2020" name="Stud. Mycol.">
        <title>101 Dothideomycetes genomes: a test case for predicting lifestyles and emergence of pathogens.</title>
        <authorList>
            <person name="Haridas S."/>
            <person name="Albert R."/>
            <person name="Binder M."/>
            <person name="Bloem J."/>
            <person name="Labutti K."/>
            <person name="Salamov A."/>
            <person name="Andreopoulos B."/>
            <person name="Baker S."/>
            <person name="Barry K."/>
            <person name="Bills G."/>
            <person name="Bluhm B."/>
            <person name="Cannon C."/>
            <person name="Castanera R."/>
            <person name="Culley D."/>
            <person name="Daum C."/>
            <person name="Ezra D."/>
            <person name="Gonzalez J."/>
            <person name="Henrissat B."/>
            <person name="Kuo A."/>
            <person name="Liang C."/>
            <person name="Lipzen A."/>
            <person name="Lutzoni F."/>
            <person name="Magnuson J."/>
            <person name="Mondo S."/>
            <person name="Nolan M."/>
            <person name="Ohm R."/>
            <person name="Pangilinan J."/>
            <person name="Park H.-J."/>
            <person name="Ramirez L."/>
            <person name="Alfaro M."/>
            <person name="Sun H."/>
            <person name="Tritt A."/>
            <person name="Yoshinaga Y."/>
            <person name="Zwiers L.-H."/>
            <person name="Turgeon B."/>
            <person name="Goodwin S."/>
            <person name="Spatafora J."/>
            <person name="Crous P."/>
            <person name="Grigoriev I."/>
        </authorList>
    </citation>
    <scope>NUCLEOTIDE SEQUENCE</scope>
    <source>
        <strain evidence="2">CBS 207.26</strain>
    </source>
</reference>
<protein>
    <recommendedName>
        <fullName evidence="4">Myb-like domain-containing protein</fullName>
    </recommendedName>
</protein>
<accession>A0A6A6DQ56</accession>
<feature type="region of interest" description="Disordered" evidence="1">
    <location>
        <begin position="54"/>
        <end position="168"/>
    </location>
</feature>
<gene>
    <name evidence="2" type="ORF">K469DRAFT_691806</name>
</gene>
<evidence type="ECO:0000256" key="1">
    <source>
        <dbReference type="SAM" id="MobiDB-lite"/>
    </source>
</evidence>
<proteinExistence type="predicted"/>
<dbReference type="AlphaFoldDB" id="A0A6A6DQ56"/>
<feature type="region of interest" description="Disordered" evidence="1">
    <location>
        <begin position="325"/>
        <end position="395"/>
    </location>
</feature>
<keyword evidence="3" id="KW-1185">Reference proteome</keyword>
<sequence>MPMKWTPENDHILLLKLVETHGIQVDGAKIVAAWPDNAPEKPTPRAIKERFAKLHKLTRTPSTPPRNRTTASLANTPFTPPRNRTTSLANTPSSSAKKRKTKKQADSESDGEEHMTSSSTDESPKSRKVNSGRAAKVGRSAVKYNMDGMGGTGAASGSPSANIKSEPEEDSFYASQFTNEFERASQLQHEANIQPDQHSFAYNPYGIPNPSTNPSHANSPGQMDGSADLFDSFGQPPVILSPSHMNTGFEIGGMQDMGGMDMNTNYPNMSNNMPTSTFGNALVQGAQRLRMNAVPTPTDLRTPKKTASGVYKAVTIPKQRALATPRMSVGPFDASSVTASDASQERRVRPPRKASERVDAYLKQEHEFIEAEGEKMSEEDSAESEFQQESSDEYI</sequence>
<dbReference type="OrthoDB" id="5420368at2759"/>
<evidence type="ECO:0000313" key="2">
    <source>
        <dbReference type="EMBL" id="KAF2181717.1"/>
    </source>
</evidence>